<protein>
    <submittedName>
        <fullName evidence="1">Uncharacterized protein</fullName>
    </submittedName>
</protein>
<keyword evidence="2" id="KW-1185">Reference proteome</keyword>
<evidence type="ECO:0000313" key="2">
    <source>
        <dbReference type="Proteomes" id="UP000053699"/>
    </source>
</evidence>
<sequence length="53" mass="6187">MRPAFRFGLCSIFVIAATTSLTRSEMDRTVRYCTHHSQPASRRAYHHGRCWNC</sequence>
<gene>
    <name evidence="1" type="ORF">MLPM_0162</name>
</gene>
<comment type="caution">
    <text evidence="1">The sequence shown here is derived from an EMBL/GenBank/DDBJ whole genome shotgun (WGS) entry which is preliminary data.</text>
</comment>
<proteinExistence type="predicted"/>
<dbReference type="AlphaFoldDB" id="A0A0F4EW10"/>
<name>A0A0F4EW10_9MYCO</name>
<dbReference type="Proteomes" id="UP000053699">
    <property type="component" value="Unassembled WGS sequence"/>
</dbReference>
<reference evidence="1 2" key="1">
    <citation type="journal article" date="2015" name="Proc. Natl. Acad. Sci. U.S.A.">
        <title>Insight into the evolution and origin of leprosy bacilli from the genome sequence of Mycobacterium lepromatosis.</title>
        <authorList>
            <person name="Singh P."/>
            <person name="Benjak A."/>
            <person name="Schuenemann V.J."/>
            <person name="Herbig A."/>
            <person name="Avanzi C."/>
            <person name="Busso P."/>
            <person name="Nieselt K."/>
            <person name="Krause J."/>
            <person name="Vera-Cabrera L."/>
            <person name="Cole S.T."/>
        </authorList>
    </citation>
    <scope>NUCLEOTIDE SEQUENCE [LARGE SCALE GENOMIC DNA]</scope>
    <source>
        <strain evidence="1 2">Mx1-22A</strain>
    </source>
</reference>
<dbReference type="EMBL" id="JRPY01000011">
    <property type="protein sequence ID" value="KJX75825.1"/>
    <property type="molecule type" value="Genomic_DNA"/>
</dbReference>
<organism evidence="1 2">
    <name type="scientific">Mycobacterium lepromatosis</name>
    <dbReference type="NCBI Taxonomy" id="480418"/>
    <lineage>
        <taxon>Bacteria</taxon>
        <taxon>Bacillati</taxon>
        <taxon>Actinomycetota</taxon>
        <taxon>Actinomycetes</taxon>
        <taxon>Mycobacteriales</taxon>
        <taxon>Mycobacteriaceae</taxon>
        <taxon>Mycobacterium</taxon>
    </lineage>
</organism>
<accession>A0A0F4EW10</accession>
<evidence type="ECO:0000313" key="1">
    <source>
        <dbReference type="EMBL" id="KJX75825.1"/>
    </source>
</evidence>